<dbReference type="PROSITE" id="PS50850">
    <property type="entry name" value="MFS"/>
    <property type="match status" value="1"/>
</dbReference>
<keyword evidence="6 8" id="KW-0472">Membrane</keyword>
<feature type="domain" description="Major facilitator superfamily (MFS) profile" evidence="9">
    <location>
        <begin position="17"/>
        <end position="455"/>
    </location>
</feature>
<dbReference type="InterPro" id="IPR005828">
    <property type="entry name" value="MFS_sugar_transport-like"/>
</dbReference>
<feature type="transmembrane region" description="Helical" evidence="8">
    <location>
        <begin position="433"/>
        <end position="451"/>
    </location>
</feature>
<proteinExistence type="inferred from homology"/>
<feature type="transmembrane region" description="Helical" evidence="8">
    <location>
        <begin position="154"/>
        <end position="178"/>
    </location>
</feature>
<dbReference type="STRING" id="747725.A0A162QTQ0"/>
<dbReference type="InterPro" id="IPR020846">
    <property type="entry name" value="MFS_dom"/>
</dbReference>
<evidence type="ECO:0000256" key="5">
    <source>
        <dbReference type="ARBA" id="ARBA00022989"/>
    </source>
</evidence>
<dbReference type="Proteomes" id="UP000077051">
    <property type="component" value="Unassembled WGS sequence"/>
</dbReference>
<dbReference type="PANTHER" id="PTHR23503">
    <property type="entry name" value="SOLUTE CARRIER FAMILY 2"/>
    <property type="match status" value="1"/>
</dbReference>
<name>A0A162QTQ0_MUCCL</name>
<feature type="transmembrane region" description="Helical" evidence="8">
    <location>
        <begin position="121"/>
        <end position="142"/>
    </location>
</feature>
<evidence type="ECO:0000256" key="2">
    <source>
        <dbReference type="ARBA" id="ARBA00010992"/>
    </source>
</evidence>
<evidence type="ECO:0000256" key="6">
    <source>
        <dbReference type="ARBA" id="ARBA00023136"/>
    </source>
</evidence>
<dbReference type="Pfam" id="PF00083">
    <property type="entry name" value="Sugar_tr"/>
    <property type="match status" value="1"/>
</dbReference>
<comment type="subcellular location">
    <subcellularLocation>
        <location evidence="1">Membrane</location>
        <topology evidence="1">Multi-pass membrane protein</topology>
    </subcellularLocation>
</comment>
<dbReference type="InterPro" id="IPR003663">
    <property type="entry name" value="Sugar/inositol_transpt"/>
</dbReference>
<evidence type="ECO:0000256" key="8">
    <source>
        <dbReference type="SAM" id="Phobius"/>
    </source>
</evidence>
<feature type="transmembrane region" description="Helical" evidence="8">
    <location>
        <begin position="335"/>
        <end position="356"/>
    </location>
</feature>
<dbReference type="EMBL" id="AMYB01000003">
    <property type="protein sequence ID" value="OAD05600.1"/>
    <property type="molecule type" value="Genomic_DNA"/>
</dbReference>
<evidence type="ECO:0000256" key="4">
    <source>
        <dbReference type="ARBA" id="ARBA00022692"/>
    </source>
</evidence>
<comment type="caution">
    <text evidence="10">The sequence shown here is derived from an EMBL/GenBank/DDBJ whole genome shotgun (WGS) entry which is preliminary data.</text>
</comment>
<dbReference type="OrthoDB" id="6612291at2759"/>
<dbReference type="GO" id="GO:0016020">
    <property type="term" value="C:membrane"/>
    <property type="evidence" value="ECO:0007669"/>
    <property type="project" value="UniProtKB-SubCell"/>
</dbReference>
<keyword evidence="3 7" id="KW-0813">Transport</keyword>
<dbReference type="InterPro" id="IPR045263">
    <property type="entry name" value="GLUT"/>
</dbReference>
<comment type="similarity">
    <text evidence="2 7">Belongs to the major facilitator superfamily. Sugar transporter (TC 2.A.1.1) family.</text>
</comment>
<feature type="transmembrane region" description="Helical" evidence="8">
    <location>
        <begin position="309"/>
        <end position="328"/>
    </location>
</feature>
<sequence>MTLHSSLSKFTPQTVISASIAALTGLNVGWHISVPNMPQNVITKCSDGTWSPNQLPACLPMSDSVWGTTIGAYALGGLVGSIASRYLNDRFERKTNMMIAGFWMILGGMLSALSINTPMYALGRVCVGIAAGASGSSVGIYVSEIATTETRGALGCLYELFLNLGILLTQIAGLYMSYVPVWRYLWAIPSLLTAAQMACLYLFCVESPRYLVSVGKLERAKAALYKLRGKPCEVEWTELESCILTRTENRAILSIKELLFKDRRIRNMALVVCVIQMYNQIGGVGPMSIYSVGFLTKVFQGNTMTATTVTLASSAGSVIATLISVIYMHRVGRKGFMLISTTGMAISAVLLVIGSASPNAVDLAPLSITASVLFVFTYSMGCGVVPWMIAPELLPLATLPSGSALANACNWLVNFIVNTVWPPMNAGLGNYSFVVFAVINLLGAIFVWFCMPETTGKDLDTLADVEQAEIKEDVELPYTAK</sequence>
<feature type="transmembrane region" description="Helical" evidence="8">
    <location>
        <begin position="268"/>
        <end position="289"/>
    </location>
</feature>
<dbReference type="GO" id="GO:0015149">
    <property type="term" value="F:hexose transmembrane transporter activity"/>
    <property type="evidence" value="ECO:0007669"/>
    <property type="project" value="TreeGrafter"/>
</dbReference>
<reference evidence="10 11" key="1">
    <citation type="submission" date="2015-06" db="EMBL/GenBank/DDBJ databases">
        <title>Expansion of signal transduction pathways in fungi by whole-genome duplication.</title>
        <authorList>
            <consortium name="DOE Joint Genome Institute"/>
            <person name="Corrochano L.M."/>
            <person name="Kuo A."/>
            <person name="Marcet-Houben M."/>
            <person name="Polaino S."/>
            <person name="Salamov A."/>
            <person name="Villalobos J.M."/>
            <person name="Alvarez M.I."/>
            <person name="Avalos J."/>
            <person name="Benito E.P."/>
            <person name="Benoit I."/>
            <person name="Burger G."/>
            <person name="Camino L.P."/>
            <person name="Canovas D."/>
            <person name="Cerda-Olmedo E."/>
            <person name="Cheng J.-F."/>
            <person name="Dominguez A."/>
            <person name="Elias M."/>
            <person name="Eslava A.P."/>
            <person name="Glaser F."/>
            <person name="Grimwood J."/>
            <person name="Gutierrez G."/>
            <person name="Heitman J."/>
            <person name="Henrissat B."/>
            <person name="Iturriaga E.A."/>
            <person name="Lang B.F."/>
            <person name="Lavin J.L."/>
            <person name="Lee S."/>
            <person name="Li W."/>
            <person name="Lindquist E."/>
            <person name="Lopez-Garcia S."/>
            <person name="Luque E.M."/>
            <person name="Marcos A.T."/>
            <person name="Martin J."/>
            <person name="Mccluskey K."/>
            <person name="Medina H.R."/>
            <person name="Miralles-Duran A."/>
            <person name="Miyazaki A."/>
            <person name="Munoz-Torres E."/>
            <person name="Oguiza J.A."/>
            <person name="Ohm R."/>
            <person name="Olmedo M."/>
            <person name="Orejas M."/>
            <person name="Ortiz-Castellanos L."/>
            <person name="Pisabarro A.G."/>
            <person name="Rodriguez-Romero J."/>
            <person name="Ruiz-Herrera J."/>
            <person name="Ruiz-Vazquez R."/>
            <person name="Sanz C."/>
            <person name="Schackwitz W."/>
            <person name="Schmutz J."/>
            <person name="Shahriari M."/>
            <person name="Shelest E."/>
            <person name="Silva-Franco F."/>
            <person name="Soanes D."/>
            <person name="Syed K."/>
            <person name="Tagua V.G."/>
            <person name="Talbot N.J."/>
            <person name="Thon M."/>
            <person name="De Vries R.P."/>
            <person name="Wiebenga A."/>
            <person name="Yadav J.S."/>
            <person name="Braun E.L."/>
            <person name="Baker S."/>
            <person name="Garre V."/>
            <person name="Horwitz B."/>
            <person name="Torres-Martinez S."/>
            <person name="Idnurm A."/>
            <person name="Herrera-Estrella A."/>
            <person name="Gabaldon T."/>
            <person name="Grigoriev I.V."/>
        </authorList>
    </citation>
    <scope>NUCLEOTIDE SEQUENCE [LARGE SCALE GENOMIC DNA]</scope>
    <source>
        <strain evidence="10 11">CBS 277.49</strain>
    </source>
</reference>
<feature type="transmembrane region" description="Helical" evidence="8">
    <location>
        <begin position="368"/>
        <end position="390"/>
    </location>
</feature>
<dbReference type="PANTHER" id="PTHR23503:SF8">
    <property type="entry name" value="FACILITATED GLUCOSE TRANSPORTER PROTEIN 1"/>
    <property type="match status" value="1"/>
</dbReference>
<gene>
    <name evidence="10" type="ORF">MUCCIDRAFT_80681</name>
</gene>
<evidence type="ECO:0000256" key="1">
    <source>
        <dbReference type="ARBA" id="ARBA00004141"/>
    </source>
</evidence>
<dbReference type="NCBIfam" id="TIGR00879">
    <property type="entry name" value="SP"/>
    <property type="match status" value="1"/>
</dbReference>
<dbReference type="PRINTS" id="PR00171">
    <property type="entry name" value="SUGRTRNSPORT"/>
</dbReference>
<keyword evidence="4 8" id="KW-0812">Transmembrane</keyword>
<evidence type="ECO:0000256" key="3">
    <source>
        <dbReference type="ARBA" id="ARBA00022448"/>
    </source>
</evidence>
<protein>
    <recommendedName>
        <fullName evidence="9">Major facilitator superfamily (MFS) profile domain-containing protein</fullName>
    </recommendedName>
</protein>
<feature type="transmembrane region" description="Helical" evidence="8">
    <location>
        <begin position="402"/>
        <end position="421"/>
    </location>
</feature>
<feature type="transmembrane region" description="Helical" evidence="8">
    <location>
        <begin position="65"/>
        <end position="83"/>
    </location>
</feature>
<dbReference type="VEuPathDB" id="FungiDB:MUCCIDRAFT_80681"/>
<dbReference type="InterPro" id="IPR036259">
    <property type="entry name" value="MFS_trans_sf"/>
</dbReference>
<dbReference type="AlphaFoldDB" id="A0A162QTQ0"/>
<evidence type="ECO:0000259" key="9">
    <source>
        <dbReference type="PROSITE" id="PS50850"/>
    </source>
</evidence>
<keyword evidence="5 8" id="KW-1133">Transmembrane helix</keyword>
<dbReference type="Gene3D" id="1.20.1250.20">
    <property type="entry name" value="MFS general substrate transporter like domains"/>
    <property type="match status" value="1"/>
</dbReference>
<organism evidence="10 11">
    <name type="scientific">Mucor lusitanicus CBS 277.49</name>
    <dbReference type="NCBI Taxonomy" id="747725"/>
    <lineage>
        <taxon>Eukaryota</taxon>
        <taxon>Fungi</taxon>
        <taxon>Fungi incertae sedis</taxon>
        <taxon>Mucoromycota</taxon>
        <taxon>Mucoromycotina</taxon>
        <taxon>Mucoromycetes</taxon>
        <taxon>Mucorales</taxon>
        <taxon>Mucorineae</taxon>
        <taxon>Mucoraceae</taxon>
        <taxon>Mucor</taxon>
    </lineage>
</organism>
<accession>A0A162QTQ0</accession>
<keyword evidence="11" id="KW-1185">Reference proteome</keyword>
<feature type="transmembrane region" description="Helical" evidence="8">
    <location>
        <begin position="184"/>
        <end position="203"/>
    </location>
</feature>
<evidence type="ECO:0000313" key="11">
    <source>
        <dbReference type="Proteomes" id="UP000077051"/>
    </source>
</evidence>
<feature type="transmembrane region" description="Helical" evidence="8">
    <location>
        <begin position="95"/>
        <end position="115"/>
    </location>
</feature>
<evidence type="ECO:0000313" key="10">
    <source>
        <dbReference type="EMBL" id="OAD05600.1"/>
    </source>
</evidence>
<evidence type="ECO:0000256" key="7">
    <source>
        <dbReference type="RuleBase" id="RU003346"/>
    </source>
</evidence>
<dbReference type="SUPFAM" id="SSF103473">
    <property type="entry name" value="MFS general substrate transporter"/>
    <property type="match status" value="1"/>
</dbReference>